<evidence type="ECO:0000256" key="3">
    <source>
        <dbReference type="ARBA" id="ARBA00022454"/>
    </source>
</evidence>
<evidence type="ECO:0000313" key="7">
    <source>
        <dbReference type="EMBL" id="ABY55460.1"/>
    </source>
</evidence>
<dbReference type="PRINTS" id="PR00504">
    <property type="entry name" value="CHROMODOMAIN"/>
</dbReference>
<feature type="compositionally biased region" description="Acidic residues" evidence="5">
    <location>
        <begin position="96"/>
        <end position="105"/>
    </location>
</feature>
<dbReference type="EMBL" id="EU310352">
    <property type="protein sequence ID" value="ABY55460.1"/>
    <property type="molecule type" value="Genomic_DNA"/>
</dbReference>
<dbReference type="PANTHER" id="PTHR46389:SF3">
    <property type="entry name" value="POLYCOMB GROUP PROTEIN PC"/>
    <property type="match status" value="1"/>
</dbReference>
<feature type="compositionally biased region" description="Basic residues" evidence="5">
    <location>
        <begin position="1"/>
        <end position="11"/>
    </location>
</feature>
<feature type="compositionally biased region" description="Basic residues" evidence="5">
    <location>
        <begin position="159"/>
        <end position="170"/>
    </location>
</feature>
<dbReference type="InterPro" id="IPR016197">
    <property type="entry name" value="Chromo-like_dom_sf"/>
</dbReference>
<dbReference type="GO" id="GO:0000122">
    <property type="term" value="P:negative regulation of transcription by RNA polymerase II"/>
    <property type="evidence" value="ECO:0007669"/>
    <property type="project" value="TreeGrafter"/>
</dbReference>
<dbReference type="GO" id="GO:0003682">
    <property type="term" value="F:chromatin binding"/>
    <property type="evidence" value="ECO:0007669"/>
    <property type="project" value="TreeGrafter"/>
</dbReference>
<feature type="compositionally biased region" description="Low complexity" evidence="5">
    <location>
        <begin position="236"/>
        <end position="254"/>
    </location>
</feature>
<keyword evidence="4" id="KW-0539">Nucleus</keyword>
<dbReference type="InterPro" id="IPR052458">
    <property type="entry name" value="PcG_PRC1-like_component"/>
</dbReference>
<dbReference type="PROSITE" id="PS50013">
    <property type="entry name" value="CHROMO_2"/>
    <property type="match status" value="1"/>
</dbReference>
<feature type="compositionally biased region" description="Basic residues" evidence="5">
    <location>
        <begin position="131"/>
        <end position="145"/>
    </location>
</feature>
<evidence type="ECO:0000259" key="6">
    <source>
        <dbReference type="PROSITE" id="PS50013"/>
    </source>
</evidence>
<dbReference type="GO" id="GO:0035102">
    <property type="term" value="C:PRC1 complex"/>
    <property type="evidence" value="ECO:0007669"/>
    <property type="project" value="TreeGrafter"/>
</dbReference>
<keyword evidence="3" id="KW-0158">Chromosome</keyword>
<comment type="subcellular location">
    <subcellularLocation>
        <location evidence="2">Chromosome</location>
    </subcellularLocation>
    <subcellularLocation>
        <location evidence="1">Nucleus</location>
    </subcellularLocation>
</comment>
<gene>
    <name evidence="7" type="primary">Pc</name>
</gene>
<dbReference type="InterPro" id="IPR017984">
    <property type="entry name" value="Chromo_dom_subgr"/>
</dbReference>
<feature type="compositionally biased region" description="Basic and acidic residues" evidence="5">
    <location>
        <begin position="210"/>
        <end position="219"/>
    </location>
</feature>
<dbReference type="InterPro" id="IPR033773">
    <property type="entry name" value="CBX7_C"/>
</dbReference>
<dbReference type="PANTHER" id="PTHR46389">
    <property type="entry name" value="POLYCOMB GROUP PROTEIN PC"/>
    <property type="match status" value="1"/>
</dbReference>
<dbReference type="PROSITE" id="PS00598">
    <property type="entry name" value="CHROMO_1"/>
    <property type="match status" value="1"/>
</dbReference>
<dbReference type="GO" id="GO:0000785">
    <property type="term" value="C:chromatin"/>
    <property type="evidence" value="ECO:0007669"/>
    <property type="project" value="TreeGrafter"/>
</dbReference>
<protein>
    <submittedName>
        <fullName evidence="7">Pc</fullName>
    </submittedName>
</protein>
<dbReference type="InterPro" id="IPR023779">
    <property type="entry name" value="Chromodomain_CS"/>
</dbReference>
<dbReference type="Pfam" id="PF00385">
    <property type="entry name" value="Chromo"/>
    <property type="match status" value="1"/>
</dbReference>
<organism evidence="7">
    <name type="scientific">Drosophila mauritiana</name>
    <name type="common">Fruit fly</name>
    <dbReference type="NCBI Taxonomy" id="7226"/>
    <lineage>
        <taxon>Eukaryota</taxon>
        <taxon>Metazoa</taxon>
        <taxon>Ecdysozoa</taxon>
        <taxon>Arthropoda</taxon>
        <taxon>Hexapoda</taxon>
        <taxon>Insecta</taxon>
        <taxon>Pterygota</taxon>
        <taxon>Neoptera</taxon>
        <taxon>Endopterygota</taxon>
        <taxon>Diptera</taxon>
        <taxon>Brachycera</taxon>
        <taxon>Muscomorpha</taxon>
        <taxon>Ephydroidea</taxon>
        <taxon>Drosophilidae</taxon>
        <taxon>Drosophila</taxon>
        <taxon>Sophophora</taxon>
    </lineage>
</organism>
<dbReference type="CDD" id="cd18644">
    <property type="entry name" value="CD_polycomb"/>
    <property type="match status" value="1"/>
</dbReference>
<dbReference type="InterPro" id="IPR000953">
    <property type="entry name" value="Chromo/chromo_shadow_dom"/>
</dbReference>
<dbReference type="Pfam" id="PF17218">
    <property type="entry name" value="CBX7_C"/>
    <property type="match status" value="1"/>
</dbReference>
<evidence type="ECO:0000256" key="4">
    <source>
        <dbReference type="ARBA" id="ARBA00023242"/>
    </source>
</evidence>
<proteinExistence type="predicted"/>
<evidence type="ECO:0000256" key="2">
    <source>
        <dbReference type="ARBA" id="ARBA00004286"/>
    </source>
</evidence>
<feature type="compositionally biased region" description="Low complexity" evidence="5">
    <location>
        <begin position="177"/>
        <end position="200"/>
    </location>
</feature>
<feature type="compositionally biased region" description="Basic and acidic residues" evidence="5">
    <location>
        <begin position="146"/>
        <end position="155"/>
    </location>
</feature>
<dbReference type="InterPro" id="IPR023780">
    <property type="entry name" value="Chromo_domain"/>
</dbReference>
<evidence type="ECO:0000256" key="5">
    <source>
        <dbReference type="SAM" id="MobiDB-lite"/>
    </source>
</evidence>
<accession>B0FE64</accession>
<dbReference type="AlphaFoldDB" id="B0FE64"/>
<feature type="region of interest" description="Disordered" evidence="5">
    <location>
        <begin position="284"/>
        <end position="318"/>
    </location>
</feature>
<feature type="region of interest" description="Disordered" evidence="5">
    <location>
        <begin position="1"/>
        <end position="20"/>
    </location>
</feature>
<dbReference type="SMART" id="SM00298">
    <property type="entry name" value="CHROMO"/>
    <property type="match status" value="1"/>
</dbReference>
<reference evidence="7" key="1">
    <citation type="journal article" date="2008" name="J. Mol. Evol.">
        <title>A new test for selection applied to codon usage in Drosophila simulans and D. mauritiana.</title>
        <authorList>
            <person name="Llopart A."/>
            <person name="Mabille A."/>
            <person name="Peters-Hall J.R."/>
            <person name="Comeron J.M."/>
            <person name="Kliman R.M."/>
        </authorList>
    </citation>
    <scope>NUCLEOTIDE SEQUENCE</scope>
    <source>
        <strain evidence="7">105</strain>
    </source>
</reference>
<feature type="region of interest" description="Disordered" evidence="5">
    <location>
        <begin position="74"/>
        <end position="260"/>
    </location>
</feature>
<dbReference type="Gene3D" id="2.40.50.40">
    <property type="match status" value="1"/>
</dbReference>
<evidence type="ECO:0000256" key="1">
    <source>
        <dbReference type="ARBA" id="ARBA00004123"/>
    </source>
</evidence>
<feature type="compositionally biased region" description="Polar residues" evidence="5">
    <location>
        <begin position="302"/>
        <end position="314"/>
    </location>
</feature>
<feature type="domain" description="Chromo" evidence="6">
    <location>
        <begin position="26"/>
        <end position="84"/>
    </location>
</feature>
<dbReference type="SUPFAM" id="SSF54160">
    <property type="entry name" value="Chromo domain-like"/>
    <property type="match status" value="1"/>
</dbReference>
<name>B0FE64_DROMA</name>
<sequence length="390" mass="43986">MTGRGKGSKGKLGRDNATDDPVDLVYAAEKIIQKRVKKGVVEYRVKWKGWNQRYNTWEPEVNILDRRLIDIYEQTNKSSGTPSKRGIKKKEKEPDPEPESEEDEYTFTVDDVDTHQATTSSATQDKESKKEKKHHHHHHHHHHIKSERNSGRRSESPLTHHHHHHHHESKRQRMDHSSSSNSSFTHNSFVPEPDSNSSSSEDQPLIGTKRKAEVLKESGKIGVTIKTSPDGPTIKPQSTQQLTPIQQQPFQDQQQAEKIASEAATPLKSEQQATPLATEAINTTPAESGAEEEEVANEEGNQQTPQVPSENNNIPKPCNNLAINQKQPLTPLSPRALPPRFWLPAKCNISNRVVITDVTVNLETVTIRECKTERGFFRERDMKGDSSPVA</sequence>